<name>A0A5S5C5C8_9FLAO</name>
<proteinExistence type="predicted"/>
<evidence type="ECO:0000313" key="4">
    <source>
        <dbReference type="Proteomes" id="UP000324376"/>
    </source>
</evidence>
<keyword evidence="1" id="KW-0472">Membrane</keyword>
<keyword evidence="4" id="KW-1185">Reference proteome</keyword>
<dbReference type="OrthoDB" id="9808690at2"/>
<organism evidence="3 4">
    <name type="scientific">Aquimarina intermedia</name>
    <dbReference type="NCBI Taxonomy" id="350814"/>
    <lineage>
        <taxon>Bacteria</taxon>
        <taxon>Pseudomonadati</taxon>
        <taxon>Bacteroidota</taxon>
        <taxon>Flavobacteriia</taxon>
        <taxon>Flavobacteriales</taxon>
        <taxon>Flavobacteriaceae</taxon>
        <taxon>Aquimarina</taxon>
    </lineage>
</organism>
<dbReference type="RefSeq" id="WP_148782764.1">
    <property type="nucleotide sequence ID" value="NZ_VNHU01000005.1"/>
</dbReference>
<protein>
    <submittedName>
        <fullName evidence="3">Uncharacterized protein DUF1648</fullName>
    </submittedName>
</protein>
<feature type="transmembrane region" description="Helical" evidence="1">
    <location>
        <begin position="20"/>
        <end position="39"/>
    </location>
</feature>
<dbReference type="Pfam" id="PF07853">
    <property type="entry name" value="DUF1648"/>
    <property type="match status" value="1"/>
</dbReference>
<feature type="domain" description="DUF1648" evidence="2">
    <location>
        <begin position="26"/>
        <end position="72"/>
    </location>
</feature>
<dbReference type="Proteomes" id="UP000324376">
    <property type="component" value="Unassembled WGS sequence"/>
</dbReference>
<evidence type="ECO:0000259" key="2">
    <source>
        <dbReference type="Pfam" id="PF07853"/>
    </source>
</evidence>
<sequence>MTQTARPKIQISLTNLDKSIEVVAAILLMIIWILPLSTYPDLPEIIPIHYNGLGKADEFGHKGNIFLGPSLALICYIGIMLLVRKPHIFNYPKTITNENALKNYTLATRLIRVVKLTIVVVFTLVVLTTLQKATGTIDDLGAWLFPVSLGVMFISIAYFLLKIIKTN</sequence>
<feature type="transmembrane region" description="Helical" evidence="1">
    <location>
        <begin position="110"/>
        <end position="130"/>
    </location>
</feature>
<gene>
    <name evidence="3" type="ORF">BD809_105263</name>
</gene>
<accession>A0A5S5C5C8</accession>
<feature type="transmembrane region" description="Helical" evidence="1">
    <location>
        <begin position="142"/>
        <end position="161"/>
    </location>
</feature>
<keyword evidence="1" id="KW-0812">Transmembrane</keyword>
<dbReference type="EMBL" id="VNHU01000005">
    <property type="protein sequence ID" value="TYP73672.1"/>
    <property type="molecule type" value="Genomic_DNA"/>
</dbReference>
<dbReference type="AlphaFoldDB" id="A0A5S5C5C8"/>
<dbReference type="InterPro" id="IPR012867">
    <property type="entry name" value="DUF1648"/>
</dbReference>
<evidence type="ECO:0000313" key="3">
    <source>
        <dbReference type="EMBL" id="TYP73672.1"/>
    </source>
</evidence>
<reference evidence="3 4" key="1">
    <citation type="submission" date="2019-07" db="EMBL/GenBank/DDBJ databases">
        <title>Genomic Encyclopedia of Archaeal and Bacterial Type Strains, Phase II (KMG-II): from individual species to whole genera.</title>
        <authorList>
            <person name="Goeker M."/>
        </authorList>
    </citation>
    <scope>NUCLEOTIDE SEQUENCE [LARGE SCALE GENOMIC DNA]</scope>
    <source>
        <strain evidence="3 4">DSM 17527</strain>
    </source>
</reference>
<keyword evidence="1" id="KW-1133">Transmembrane helix</keyword>
<evidence type="ECO:0000256" key="1">
    <source>
        <dbReference type="SAM" id="Phobius"/>
    </source>
</evidence>
<feature type="transmembrane region" description="Helical" evidence="1">
    <location>
        <begin position="65"/>
        <end position="83"/>
    </location>
</feature>
<comment type="caution">
    <text evidence="3">The sequence shown here is derived from an EMBL/GenBank/DDBJ whole genome shotgun (WGS) entry which is preliminary data.</text>
</comment>